<dbReference type="Proteomes" id="UP000001471">
    <property type="component" value="Unassembled WGS sequence"/>
</dbReference>
<dbReference type="EMBL" id="DS231618">
    <property type="protein sequence ID" value="EDU47542.1"/>
    <property type="molecule type" value="Genomic_DNA"/>
</dbReference>
<proteinExistence type="predicted"/>
<sequence length="110" mass="11803">MAYTTPPITLFNLLSTPSTNPIKSYTSLPIFATVLATSPTNSADDTLRSVASVKVKDTKPMIVETMESGEKAVWISHLRVSVAFEGCPMSVGVEKIGSFTWVYCGKAGNL</sequence>
<dbReference type="InParanoid" id="B2W4T5"/>
<evidence type="ECO:0000313" key="2">
    <source>
        <dbReference type="Proteomes" id="UP000001471"/>
    </source>
</evidence>
<reference evidence="2" key="1">
    <citation type="journal article" date="2013" name="G3 (Bethesda)">
        <title>Comparative genomics of a plant-pathogenic fungus, Pyrenophora tritici-repentis, reveals transduplication and the impact of repeat elements on pathogenicity and population divergence.</title>
        <authorList>
            <person name="Manning V.A."/>
            <person name="Pandelova I."/>
            <person name="Dhillon B."/>
            <person name="Wilhelm L.J."/>
            <person name="Goodwin S.B."/>
            <person name="Berlin A.M."/>
            <person name="Figueroa M."/>
            <person name="Freitag M."/>
            <person name="Hane J.K."/>
            <person name="Henrissat B."/>
            <person name="Holman W.H."/>
            <person name="Kodira C.D."/>
            <person name="Martin J."/>
            <person name="Oliver R.P."/>
            <person name="Robbertse B."/>
            <person name="Schackwitz W."/>
            <person name="Schwartz D.C."/>
            <person name="Spatafora J.W."/>
            <person name="Turgeon B.G."/>
            <person name="Yandava C."/>
            <person name="Young S."/>
            <person name="Zhou S."/>
            <person name="Zeng Q."/>
            <person name="Grigoriev I.V."/>
            <person name="Ma L.-J."/>
            <person name="Ciuffetti L.M."/>
        </authorList>
    </citation>
    <scope>NUCLEOTIDE SEQUENCE [LARGE SCALE GENOMIC DNA]</scope>
    <source>
        <strain evidence="2">Pt-1C-BFP</strain>
    </source>
</reference>
<gene>
    <name evidence="1" type="ORF">PTRG_04635</name>
</gene>
<dbReference type="AlphaFoldDB" id="B2W4T5"/>
<dbReference type="HOGENOM" id="CLU_2172329_0_0_1"/>
<organism evidence="1 2">
    <name type="scientific">Pyrenophora tritici-repentis (strain Pt-1C-BFP)</name>
    <name type="common">Wheat tan spot fungus</name>
    <name type="synonym">Drechslera tritici-repentis</name>
    <dbReference type="NCBI Taxonomy" id="426418"/>
    <lineage>
        <taxon>Eukaryota</taxon>
        <taxon>Fungi</taxon>
        <taxon>Dikarya</taxon>
        <taxon>Ascomycota</taxon>
        <taxon>Pezizomycotina</taxon>
        <taxon>Dothideomycetes</taxon>
        <taxon>Pleosporomycetidae</taxon>
        <taxon>Pleosporales</taxon>
        <taxon>Pleosporineae</taxon>
        <taxon>Pleosporaceae</taxon>
        <taxon>Pyrenophora</taxon>
    </lineage>
</organism>
<protein>
    <submittedName>
        <fullName evidence="1">Uncharacterized protein</fullName>
    </submittedName>
</protein>
<name>B2W4T5_PYRTR</name>
<evidence type="ECO:0000313" key="1">
    <source>
        <dbReference type="EMBL" id="EDU47542.1"/>
    </source>
</evidence>
<accession>B2W4T5</accession>